<evidence type="ECO:0000256" key="2">
    <source>
        <dbReference type="ARBA" id="ARBA00022747"/>
    </source>
</evidence>
<gene>
    <name evidence="6" type="ORF">IAB27_01620</name>
</gene>
<dbReference type="PANTHER" id="PTHR30408:SF12">
    <property type="entry name" value="TYPE I RESTRICTION ENZYME MJAVIII SPECIFICITY SUBUNIT"/>
    <property type="match status" value="1"/>
</dbReference>
<dbReference type="InterPro" id="IPR000055">
    <property type="entry name" value="Restrct_endonuc_typeI_TRD"/>
</dbReference>
<evidence type="ECO:0000313" key="6">
    <source>
        <dbReference type="EMBL" id="HIQ90317.1"/>
    </source>
</evidence>
<dbReference type="Gene3D" id="3.90.220.20">
    <property type="entry name" value="DNA methylase specificity domains"/>
    <property type="match status" value="2"/>
</dbReference>
<comment type="caution">
    <text evidence="6">The sequence shown here is derived from an EMBL/GenBank/DDBJ whole genome shotgun (WGS) entry which is preliminary data.</text>
</comment>
<keyword evidence="3" id="KW-0238">DNA-binding</keyword>
<organism evidence="6 7">
    <name type="scientific">Candidatus Coprosoma intestinipullorum</name>
    <dbReference type="NCBI Taxonomy" id="2840752"/>
    <lineage>
        <taxon>Bacteria</taxon>
        <taxon>Bacillati</taxon>
        <taxon>Bacillota</taxon>
        <taxon>Bacillota incertae sedis</taxon>
        <taxon>Candidatus Coprosoma</taxon>
    </lineage>
</organism>
<feature type="coiled-coil region" evidence="4">
    <location>
        <begin position="373"/>
        <end position="400"/>
    </location>
</feature>
<proteinExistence type="inferred from homology"/>
<feature type="domain" description="Type I restriction modification DNA specificity" evidence="5">
    <location>
        <begin position="15"/>
        <end position="194"/>
    </location>
</feature>
<keyword evidence="4" id="KW-0175">Coiled coil</keyword>
<evidence type="ECO:0000259" key="5">
    <source>
        <dbReference type="Pfam" id="PF01420"/>
    </source>
</evidence>
<dbReference type="SUPFAM" id="SSF116734">
    <property type="entry name" value="DNA methylase specificity domain"/>
    <property type="match status" value="2"/>
</dbReference>
<dbReference type="Pfam" id="PF01420">
    <property type="entry name" value="Methylase_S"/>
    <property type="match status" value="2"/>
</dbReference>
<dbReference type="Proteomes" id="UP000886786">
    <property type="component" value="Unassembled WGS sequence"/>
</dbReference>
<dbReference type="CDD" id="cd17521">
    <property type="entry name" value="RMtype1_S_Sau13435ORF2165P_TRD2-CR2_like"/>
    <property type="match status" value="1"/>
</dbReference>
<keyword evidence="6" id="KW-0255">Endonuclease</keyword>
<evidence type="ECO:0000256" key="4">
    <source>
        <dbReference type="SAM" id="Coils"/>
    </source>
</evidence>
<keyword evidence="2" id="KW-0680">Restriction system</keyword>
<dbReference type="GO" id="GO:0004519">
    <property type="term" value="F:endonuclease activity"/>
    <property type="evidence" value="ECO:0007669"/>
    <property type="project" value="UniProtKB-KW"/>
</dbReference>
<dbReference type="PANTHER" id="PTHR30408">
    <property type="entry name" value="TYPE-1 RESTRICTION ENZYME ECOKI SPECIFICITY PROTEIN"/>
    <property type="match status" value="1"/>
</dbReference>
<evidence type="ECO:0000313" key="7">
    <source>
        <dbReference type="Proteomes" id="UP000886786"/>
    </source>
</evidence>
<dbReference type="Gene3D" id="1.10.287.1120">
    <property type="entry name" value="Bipartite methylase S protein"/>
    <property type="match status" value="1"/>
</dbReference>
<dbReference type="InterPro" id="IPR044946">
    <property type="entry name" value="Restrct_endonuc_typeI_TRD_sf"/>
</dbReference>
<dbReference type="InterPro" id="IPR052021">
    <property type="entry name" value="Type-I_RS_S_subunit"/>
</dbReference>
<keyword evidence="6" id="KW-0540">Nuclease</keyword>
<comment type="similarity">
    <text evidence="1">Belongs to the type-I restriction system S methylase family.</text>
</comment>
<name>A0A9D1CY33_9FIRM</name>
<feature type="domain" description="Type I restriction modification DNA specificity" evidence="5">
    <location>
        <begin position="221"/>
        <end position="377"/>
    </location>
</feature>
<protein>
    <submittedName>
        <fullName evidence="6">Restriction endonuclease subunit S</fullName>
    </submittedName>
</protein>
<dbReference type="AlphaFoldDB" id="A0A9D1CY33"/>
<evidence type="ECO:0000256" key="1">
    <source>
        <dbReference type="ARBA" id="ARBA00010923"/>
    </source>
</evidence>
<dbReference type="EMBL" id="DVFV01000032">
    <property type="protein sequence ID" value="HIQ90317.1"/>
    <property type="molecule type" value="Genomic_DNA"/>
</dbReference>
<dbReference type="GO" id="GO:0009307">
    <property type="term" value="P:DNA restriction-modification system"/>
    <property type="evidence" value="ECO:0007669"/>
    <property type="project" value="UniProtKB-KW"/>
</dbReference>
<accession>A0A9D1CY33</accession>
<reference evidence="6" key="1">
    <citation type="submission" date="2020-10" db="EMBL/GenBank/DDBJ databases">
        <authorList>
            <person name="Gilroy R."/>
        </authorList>
    </citation>
    <scope>NUCLEOTIDE SEQUENCE</scope>
    <source>
        <strain evidence="6">CHK147-3167</strain>
    </source>
</reference>
<dbReference type="GO" id="GO:0003677">
    <property type="term" value="F:DNA binding"/>
    <property type="evidence" value="ECO:0007669"/>
    <property type="project" value="UniProtKB-KW"/>
</dbReference>
<keyword evidence="6" id="KW-0378">Hydrolase</keyword>
<evidence type="ECO:0000256" key="3">
    <source>
        <dbReference type="ARBA" id="ARBA00023125"/>
    </source>
</evidence>
<sequence length="403" mass="47758">MFRIQPDLRFPRFKEPWKKIVLGDISKRPMYGVGASAVEFNNKDVYVRITDIEDKSRKLMSRNFTSPSIVNEKYLLKDKDILFARTGASTGKTYIHENYELKYDYYFAGFLIKFEILKSYYPDFIYQYTLTNSYENWVKVMSVRSGQPGINSEEYSKLKLNIPRYEEQKKIGDFFSKLDRQIELEEQKLAKLEEQKKGYMQQIFSRQFLFENEKGDTDYSWRNFKIKDIFSKIESGNRLPKTNLVEGNIPYVIAQTTNNGVFMHISEDTLDYHKNKLKLFKKGSITISIDNPEAMFIQEMDFFTSNVMRVIHNENLKRGSHIFIMESLKKLTQSYNWSVKFSGPIIMDSTVKFPVYNDNKVNWNVVNKIGDFFNTFEIRINRQSDKIKLLEERKKGLLQKMFV</sequence>
<reference evidence="6" key="2">
    <citation type="journal article" date="2021" name="PeerJ">
        <title>Extensive microbial diversity within the chicken gut microbiome revealed by metagenomics and culture.</title>
        <authorList>
            <person name="Gilroy R."/>
            <person name="Ravi A."/>
            <person name="Getino M."/>
            <person name="Pursley I."/>
            <person name="Horton D.L."/>
            <person name="Alikhan N.F."/>
            <person name="Baker D."/>
            <person name="Gharbi K."/>
            <person name="Hall N."/>
            <person name="Watson M."/>
            <person name="Adriaenssens E.M."/>
            <person name="Foster-Nyarko E."/>
            <person name="Jarju S."/>
            <person name="Secka A."/>
            <person name="Antonio M."/>
            <person name="Oren A."/>
            <person name="Chaudhuri R.R."/>
            <person name="La Ragione R."/>
            <person name="Hildebrand F."/>
            <person name="Pallen M.J."/>
        </authorList>
    </citation>
    <scope>NUCLEOTIDE SEQUENCE</scope>
    <source>
        <strain evidence="6">CHK147-3167</strain>
    </source>
</reference>
<feature type="coiled-coil region" evidence="4">
    <location>
        <begin position="175"/>
        <end position="202"/>
    </location>
</feature>